<proteinExistence type="predicted"/>
<evidence type="ECO:0000313" key="3">
    <source>
        <dbReference type="Proteomes" id="UP000238479"/>
    </source>
</evidence>
<dbReference type="Proteomes" id="UP000238479">
    <property type="component" value="Chromosome 7"/>
</dbReference>
<evidence type="ECO:0000313" key="2">
    <source>
        <dbReference type="EMBL" id="PRQ19292.1"/>
    </source>
</evidence>
<name>A0A2P6PBK2_ROSCH</name>
<comment type="caution">
    <text evidence="2">The sequence shown here is derived from an EMBL/GenBank/DDBJ whole genome shotgun (WGS) entry which is preliminary data.</text>
</comment>
<gene>
    <name evidence="2" type="ORF">RchiOBHm_Chr7g0215621</name>
</gene>
<keyword evidence="3" id="KW-1185">Reference proteome</keyword>
<protein>
    <submittedName>
        <fullName evidence="2">Uncharacterized protein</fullName>
    </submittedName>
</protein>
<dbReference type="EMBL" id="PDCK01000045">
    <property type="protein sequence ID" value="PRQ19292.1"/>
    <property type="molecule type" value="Genomic_DNA"/>
</dbReference>
<reference evidence="2 3" key="1">
    <citation type="journal article" date="2018" name="Nat. Genet.">
        <title>The Rosa genome provides new insights in the design of modern roses.</title>
        <authorList>
            <person name="Bendahmane M."/>
        </authorList>
    </citation>
    <scope>NUCLEOTIDE SEQUENCE [LARGE SCALE GENOMIC DNA]</scope>
    <source>
        <strain evidence="3">cv. Old Blush</strain>
    </source>
</reference>
<dbReference type="Gramene" id="PRQ19292">
    <property type="protein sequence ID" value="PRQ19292"/>
    <property type="gene ID" value="RchiOBHm_Chr7g0215621"/>
</dbReference>
<evidence type="ECO:0000256" key="1">
    <source>
        <dbReference type="SAM" id="Phobius"/>
    </source>
</evidence>
<dbReference type="AlphaFoldDB" id="A0A2P6PBK2"/>
<keyword evidence="1" id="KW-0472">Membrane</keyword>
<keyword evidence="1" id="KW-0812">Transmembrane</keyword>
<keyword evidence="1" id="KW-1133">Transmembrane helix</keyword>
<accession>A0A2P6PBK2</accession>
<feature type="transmembrane region" description="Helical" evidence="1">
    <location>
        <begin position="48"/>
        <end position="71"/>
    </location>
</feature>
<organism evidence="2 3">
    <name type="scientific">Rosa chinensis</name>
    <name type="common">China rose</name>
    <dbReference type="NCBI Taxonomy" id="74649"/>
    <lineage>
        <taxon>Eukaryota</taxon>
        <taxon>Viridiplantae</taxon>
        <taxon>Streptophyta</taxon>
        <taxon>Embryophyta</taxon>
        <taxon>Tracheophyta</taxon>
        <taxon>Spermatophyta</taxon>
        <taxon>Magnoliopsida</taxon>
        <taxon>eudicotyledons</taxon>
        <taxon>Gunneridae</taxon>
        <taxon>Pentapetalae</taxon>
        <taxon>rosids</taxon>
        <taxon>fabids</taxon>
        <taxon>Rosales</taxon>
        <taxon>Rosaceae</taxon>
        <taxon>Rosoideae</taxon>
        <taxon>Rosoideae incertae sedis</taxon>
        <taxon>Rosa</taxon>
    </lineage>
</organism>
<sequence length="94" mass="11057">MVSDCQVLFQGPIVWTCTFGCLGDEVVMNRYTFLCSKTRVNRSIPPPLMLNLFSLFAAFCKFLRAFCYCFLFKNCFLRVRSHLHIHPWICKCDF</sequence>